<feature type="transmembrane region" description="Helical" evidence="10">
    <location>
        <begin position="42"/>
        <end position="61"/>
    </location>
</feature>
<evidence type="ECO:0000256" key="5">
    <source>
        <dbReference type="ARBA" id="ARBA00022856"/>
    </source>
</evidence>
<feature type="transmembrane region" description="Helical" evidence="10">
    <location>
        <begin position="335"/>
        <end position="357"/>
    </location>
</feature>
<evidence type="ECO:0000256" key="3">
    <source>
        <dbReference type="ARBA" id="ARBA00022475"/>
    </source>
</evidence>
<dbReference type="Proteomes" id="UP000677305">
    <property type="component" value="Chromosome"/>
</dbReference>
<sequence length="476" mass="53397">MALSKEKFKLAEHDFTNVDKMNTESVSFWKDARRRIKKNKGAMIGFYSIIILIILAIFGPISPINQKNTDGTVFEYDSAPILLNEKGEEISKKDISYVPPRIPGLEKLGIFDGHSNIVVATFDLIVGELPKTDEFDELKKPMNRKKLIEKLNIPYHPFNINFEKIYENDEGVITAKIKVVSTDEVLELPYEDLISEYSRYKPGTFKLLSSTIDEYGVEMLKINADFYAIQGIKNLYFWFGTDKLALDQWTRLWIGVRVSLIIALASLIVDFTLGILYGTIAGFYGGTKVDTIMMRITEILGSIPSLVLMIIFLSISGTIGDFIDGILPGHQGTTTIRLIILILAMSLTGWIGVARVVRSQILKLREQEFILASRTLGASKRRLMRKHLFPNIIGQILVMATFSIPGAIFYEAFLTFIGLGLPIPMSSLGILVNEGYHSFKTIPSMLLIPATVMSILMLAINLLANGLRDALDPRMR</sequence>
<feature type="transmembrane region" description="Helical" evidence="10">
    <location>
        <begin position="260"/>
        <end position="284"/>
    </location>
</feature>
<dbReference type="Pfam" id="PF00528">
    <property type="entry name" value="BPD_transp_1"/>
    <property type="match status" value="1"/>
</dbReference>
<evidence type="ECO:0000313" key="13">
    <source>
        <dbReference type="Proteomes" id="UP000677305"/>
    </source>
</evidence>
<evidence type="ECO:0000256" key="4">
    <source>
        <dbReference type="ARBA" id="ARBA00022692"/>
    </source>
</evidence>
<keyword evidence="3" id="KW-1003">Cell membrane</keyword>
<evidence type="ECO:0000256" key="8">
    <source>
        <dbReference type="ARBA" id="ARBA00023136"/>
    </source>
</evidence>
<feature type="transmembrane region" description="Helical" evidence="10">
    <location>
        <begin position="296"/>
        <end position="315"/>
    </location>
</feature>
<name>A0A8J8M9I7_9FIRM</name>
<evidence type="ECO:0000256" key="1">
    <source>
        <dbReference type="ARBA" id="ARBA00004651"/>
    </source>
</evidence>
<feature type="transmembrane region" description="Helical" evidence="10">
    <location>
        <begin position="444"/>
        <end position="464"/>
    </location>
</feature>
<dbReference type="InterPro" id="IPR025966">
    <property type="entry name" value="OppC_N"/>
</dbReference>
<dbReference type="GO" id="GO:0005886">
    <property type="term" value="C:plasma membrane"/>
    <property type="evidence" value="ECO:0007669"/>
    <property type="project" value="UniProtKB-SubCell"/>
</dbReference>
<comment type="similarity">
    <text evidence="9">Belongs to the binding-protein-dependent transport system permease family. OppBC subfamily.</text>
</comment>
<protein>
    <submittedName>
        <fullName evidence="12">ABC transporter permease</fullName>
    </submittedName>
</protein>
<evidence type="ECO:0000256" key="7">
    <source>
        <dbReference type="ARBA" id="ARBA00022989"/>
    </source>
</evidence>
<evidence type="ECO:0000256" key="6">
    <source>
        <dbReference type="ARBA" id="ARBA00022927"/>
    </source>
</evidence>
<dbReference type="InterPro" id="IPR000515">
    <property type="entry name" value="MetI-like"/>
</dbReference>
<keyword evidence="7 10" id="KW-1133">Transmembrane helix</keyword>
<comment type="subcellular location">
    <subcellularLocation>
        <location evidence="1 10">Cell membrane</location>
        <topology evidence="1 10">Multi-pass membrane protein</topology>
    </subcellularLocation>
</comment>
<keyword evidence="4 10" id="KW-0812">Transmembrane</keyword>
<dbReference type="GO" id="GO:0055085">
    <property type="term" value="P:transmembrane transport"/>
    <property type="evidence" value="ECO:0007669"/>
    <property type="project" value="InterPro"/>
</dbReference>
<keyword evidence="13" id="KW-1185">Reference proteome</keyword>
<keyword evidence="6" id="KW-0653">Protein transport</keyword>
<evidence type="ECO:0000256" key="10">
    <source>
        <dbReference type="RuleBase" id="RU363032"/>
    </source>
</evidence>
<dbReference type="AlphaFoldDB" id="A0A8J8M9I7"/>
<dbReference type="CDD" id="cd06261">
    <property type="entry name" value="TM_PBP2"/>
    <property type="match status" value="1"/>
</dbReference>
<evidence type="ECO:0000259" key="11">
    <source>
        <dbReference type="PROSITE" id="PS50928"/>
    </source>
</evidence>
<evidence type="ECO:0000313" key="12">
    <source>
        <dbReference type="EMBL" id="QUH28605.1"/>
    </source>
</evidence>
<reference evidence="12 13" key="1">
    <citation type="submission" date="2020-07" db="EMBL/GenBank/DDBJ databases">
        <title>Vallitalea guaymasensis genome.</title>
        <authorList>
            <person name="Postec A."/>
        </authorList>
    </citation>
    <scope>NUCLEOTIDE SEQUENCE [LARGE SCALE GENOMIC DNA]</scope>
    <source>
        <strain evidence="12 13">Ra1766G1</strain>
    </source>
</reference>
<dbReference type="PANTHER" id="PTHR43386">
    <property type="entry name" value="OLIGOPEPTIDE TRANSPORT SYSTEM PERMEASE PROTEIN APPC"/>
    <property type="match status" value="1"/>
</dbReference>
<dbReference type="Gene3D" id="1.10.3720.10">
    <property type="entry name" value="MetI-like"/>
    <property type="match status" value="1"/>
</dbReference>
<keyword evidence="5" id="KW-0571">Peptide transport</keyword>
<dbReference type="EMBL" id="CP058561">
    <property type="protein sequence ID" value="QUH28605.1"/>
    <property type="molecule type" value="Genomic_DNA"/>
</dbReference>
<proteinExistence type="inferred from homology"/>
<dbReference type="GO" id="GO:0015031">
    <property type="term" value="P:protein transport"/>
    <property type="evidence" value="ECO:0007669"/>
    <property type="project" value="UniProtKB-KW"/>
</dbReference>
<feature type="domain" description="ABC transmembrane type-1" evidence="11">
    <location>
        <begin position="256"/>
        <end position="464"/>
    </location>
</feature>
<dbReference type="InterPro" id="IPR035906">
    <property type="entry name" value="MetI-like_sf"/>
</dbReference>
<organism evidence="12 13">
    <name type="scientific">Vallitalea guaymasensis</name>
    <dbReference type="NCBI Taxonomy" id="1185412"/>
    <lineage>
        <taxon>Bacteria</taxon>
        <taxon>Bacillati</taxon>
        <taxon>Bacillota</taxon>
        <taxon>Clostridia</taxon>
        <taxon>Lachnospirales</taxon>
        <taxon>Vallitaleaceae</taxon>
        <taxon>Vallitalea</taxon>
    </lineage>
</organism>
<dbReference type="KEGG" id="vgu:HYG85_06595"/>
<dbReference type="PANTHER" id="PTHR43386:SF24">
    <property type="entry name" value="OLIGOPEPTIDE TRANSPORT SYSTEM PERMEASE PROTEIN AMID"/>
    <property type="match status" value="1"/>
</dbReference>
<dbReference type="InterPro" id="IPR050366">
    <property type="entry name" value="BP-dependent_transpt_permease"/>
</dbReference>
<dbReference type="GO" id="GO:0015833">
    <property type="term" value="P:peptide transport"/>
    <property type="evidence" value="ECO:0007669"/>
    <property type="project" value="UniProtKB-KW"/>
</dbReference>
<evidence type="ECO:0000256" key="9">
    <source>
        <dbReference type="ARBA" id="ARBA00024202"/>
    </source>
</evidence>
<keyword evidence="2 10" id="KW-0813">Transport</keyword>
<evidence type="ECO:0000256" key="2">
    <source>
        <dbReference type="ARBA" id="ARBA00022448"/>
    </source>
</evidence>
<accession>A0A8J8M9I7</accession>
<dbReference type="RefSeq" id="WP_212692826.1">
    <property type="nucleotide sequence ID" value="NZ_CAJXUH010000006.1"/>
</dbReference>
<keyword evidence="8 10" id="KW-0472">Membrane</keyword>
<dbReference type="SUPFAM" id="SSF161098">
    <property type="entry name" value="MetI-like"/>
    <property type="match status" value="1"/>
</dbReference>
<dbReference type="Pfam" id="PF12911">
    <property type="entry name" value="OppC_N"/>
    <property type="match status" value="1"/>
</dbReference>
<dbReference type="PROSITE" id="PS50928">
    <property type="entry name" value="ABC_TM1"/>
    <property type="match status" value="1"/>
</dbReference>
<gene>
    <name evidence="12" type="ORF">HYG85_06595</name>
</gene>
<feature type="transmembrane region" description="Helical" evidence="10">
    <location>
        <begin position="388"/>
        <end position="408"/>
    </location>
</feature>